<organism evidence="12 13">
    <name type="scientific">Physocladia obscura</name>
    <dbReference type="NCBI Taxonomy" id="109957"/>
    <lineage>
        <taxon>Eukaryota</taxon>
        <taxon>Fungi</taxon>
        <taxon>Fungi incertae sedis</taxon>
        <taxon>Chytridiomycota</taxon>
        <taxon>Chytridiomycota incertae sedis</taxon>
        <taxon>Chytridiomycetes</taxon>
        <taxon>Chytridiales</taxon>
        <taxon>Chytriomycetaceae</taxon>
        <taxon>Physocladia</taxon>
    </lineage>
</organism>
<dbReference type="SMART" id="SM00133">
    <property type="entry name" value="S_TK_X"/>
    <property type="match status" value="1"/>
</dbReference>
<keyword evidence="6 7" id="KW-0067">ATP-binding</keyword>
<dbReference type="Proteomes" id="UP001211907">
    <property type="component" value="Unassembled WGS sequence"/>
</dbReference>
<feature type="compositionally biased region" description="Basic and acidic residues" evidence="8">
    <location>
        <begin position="13"/>
        <end position="27"/>
    </location>
</feature>
<dbReference type="InterPro" id="IPR035892">
    <property type="entry name" value="C2_domain_sf"/>
</dbReference>
<evidence type="ECO:0000256" key="8">
    <source>
        <dbReference type="SAM" id="MobiDB-lite"/>
    </source>
</evidence>
<feature type="binding site" evidence="7">
    <location>
        <position position="242"/>
    </location>
    <ligand>
        <name>ATP</name>
        <dbReference type="ChEBI" id="CHEBI:30616"/>
    </ligand>
</feature>
<feature type="compositionally biased region" description="Pro residues" evidence="8">
    <location>
        <begin position="1"/>
        <end position="11"/>
    </location>
</feature>
<dbReference type="SUPFAM" id="SSF49562">
    <property type="entry name" value="C2 domain (Calcium/lipid-binding domain, CaLB)"/>
    <property type="match status" value="1"/>
</dbReference>
<reference evidence="12" key="1">
    <citation type="submission" date="2020-05" db="EMBL/GenBank/DDBJ databases">
        <title>Phylogenomic resolution of chytrid fungi.</title>
        <authorList>
            <person name="Stajich J.E."/>
            <person name="Amses K."/>
            <person name="Simmons R."/>
            <person name="Seto K."/>
            <person name="Myers J."/>
            <person name="Bonds A."/>
            <person name="Quandt C.A."/>
            <person name="Barry K."/>
            <person name="Liu P."/>
            <person name="Grigoriev I."/>
            <person name="Longcore J.E."/>
            <person name="James T.Y."/>
        </authorList>
    </citation>
    <scope>NUCLEOTIDE SEQUENCE</scope>
    <source>
        <strain evidence="12">JEL0513</strain>
    </source>
</reference>
<dbReference type="InterPro" id="IPR000719">
    <property type="entry name" value="Prot_kinase_dom"/>
</dbReference>
<dbReference type="SUPFAM" id="SSF56112">
    <property type="entry name" value="Protein kinase-like (PK-like)"/>
    <property type="match status" value="1"/>
</dbReference>
<dbReference type="PANTHER" id="PTHR24351">
    <property type="entry name" value="RIBOSOMAL PROTEIN S6 KINASE"/>
    <property type="match status" value="1"/>
</dbReference>
<dbReference type="Pfam" id="PF00433">
    <property type="entry name" value="Pkinase_C"/>
    <property type="match status" value="1"/>
</dbReference>
<dbReference type="EMBL" id="JADGJH010000116">
    <property type="protein sequence ID" value="KAJ3137212.1"/>
    <property type="molecule type" value="Genomic_DNA"/>
</dbReference>
<dbReference type="InterPro" id="IPR000961">
    <property type="entry name" value="AGC-kinase_C"/>
</dbReference>
<gene>
    <name evidence="12" type="ORF">HK100_000789</name>
</gene>
<name>A0AAD5XGG8_9FUNG</name>
<keyword evidence="4 7" id="KW-0547">Nucleotide-binding</keyword>
<keyword evidence="2" id="KW-0597">Phosphoprotein</keyword>
<dbReference type="PROSITE" id="PS50011">
    <property type="entry name" value="PROTEIN_KINASE_DOM"/>
    <property type="match status" value="1"/>
</dbReference>
<evidence type="ECO:0000259" key="10">
    <source>
        <dbReference type="PROSITE" id="PS50011"/>
    </source>
</evidence>
<dbReference type="AlphaFoldDB" id="A0AAD5XGG8"/>
<dbReference type="PROSITE" id="PS50004">
    <property type="entry name" value="C2"/>
    <property type="match status" value="1"/>
</dbReference>
<evidence type="ECO:0000313" key="12">
    <source>
        <dbReference type="EMBL" id="KAJ3137212.1"/>
    </source>
</evidence>
<comment type="caution">
    <text evidence="12">The sequence shown here is derived from an EMBL/GenBank/DDBJ whole genome shotgun (WGS) entry which is preliminary data.</text>
</comment>
<feature type="domain" description="C2" evidence="9">
    <location>
        <begin position="38"/>
        <end position="179"/>
    </location>
</feature>
<dbReference type="InterPro" id="IPR008271">
    <property type="entry name" value="Ser/Thr_kinase_AS"/>
</dbReference>
<keyword evidence="5" id="KW-0418">Kinase</keyword>
<keyword evidence="3" id="KW-0808">Transferase</keyword>
<evidence type="ECO:0000259" key="9">
    <source>
        <dbReference type="PROSITE" id="PS50004"/>
    </source>
</evidence>
<dbReference type="PROSITE" id="PS00108">
    <property type="entry name" value="PROTEIN_KINASE_ST"/>
    <property type="match status" value="1"/>
</dbReference>
<protein>
    <submittedName>
        <fullName evidence="12">Uncharacterized protein</fullName>
    </submittedName>
</protein>
<feature type="domain" description="AGC-kinase C-terminal" evidence="11">
    <location>
        <begin position="473"/>
        <end position="544"/>
    </location>
</feature>
<dbReference type="Gene3D" id="1.10.510.10">
    <property type="entry name" value="Transferase(Phosphotransferase) domain 1"/>
    <property type="match status" value="1"/>
</dbReference>
<dbReference type="SMART" id="SM00220">
    <property type="entry name" value="S_TKc"/>
    <property type="match status" value="1"/>
</dbReference>
<dbReference type="InterPro" id="IPR000008">
    <property type="entry name" value="C2_dom"/>
</dbReference>
<evidence type="ECO:0000256" key="5">
    <source>
        <dbReference type="ARBA" id="ARBA00022777"/>
    </source>
</evidence>
<evidence type="ECO:0000256" key="3">
    <source>
        <dbReference type="ARBA" id="ARBA00022679"/>
    </source>
</evidence>
<feature type="domain" description="Protein kinase" evidence="10">
    <location>
        <begin position="213"/>
        <end position="472"/>
    </location>
</feature>
<dbReference type="Pfam" id="PF00069">
    <property type="entry name" value="Pkinase"/>
    <property type="match status" value="1"/>
</dbReference>
<dbReference type="Gene3D" id="2.60.40.150">
    <property type="entry name" value="C2 domain"/>
    <property type="match status" value="1"/>
</dbReference>
<dbReference type="GO" id="GO:0005524">
    <property type="term" value="F:ATP binding"/>
    <property type="evidence" value="ECO:0007669"/>
    <property type="project" value="UniProtKB-UniRule"/>
</dbReference>
<evidence type="ECO:0000259" key="11">
    <source>
        <dbReference type="PROSITE" id="PS51285"/>
    </source>
</evidence>
<dbReference type="FunFam" id="3.30.200.20:FF:000103">
    <property type="entry name" value="Protein kinase C"/>
    <property type="match status" value="1"/>
</dbReference>
<dbReference type="PROSITE" id="PS51285">
    <property type="entry name" value="AGC_KINASE_CTER"/>
    <property type="match status" value="1"/>
</dbReference>
<dbReference type="InterPro" id="IPR017892">
    <property type="entry name" value="Pkinase_C"/>
</dbReference>
<evidence type="ECO:0000256" key="7">
    <source>
        <dbReference type="PROSITE-ProRule" id="PRU10141"/>
    </source>
</evidence>
<keyword evidence="1" id="KW-0723">Serine/threonine-protein kinase</keyword>
<evidence type="ECO:0000256" key="1">
    <source>
        <dbReference type="ARBA" id="ARBA00022527"/>
    </source>
</evidence>
<dbReference type="InterPro" id="IPR011009">
    <property type="entry name" value="Kinase-like_dom_sf"/>
</dbReference>
<accession>A0AAD5XGG8</accession>
<evidence type="ECO:0000313" key="13">
    <source>
        <dbReference type="Proteomes" id="UP001211907"/>
    </source>
</evidence>
<proteinExistence type="predicted"/>
<dbReference type="Pfam" id="PF00168">
    <property type="entry name" value="C2"/>
    <property type="match status" value="2"/>
</dbReference>
<dbReference type="Gene3D" id="3.30.200.20">
    <property type="entry name" value="Phosphorylase Kinase, domain 1"/>
    <property type="match status" value="1"/>
</dbReference>
<dbReference type="GO" id="GO:0004674">
    <property type="term" value="F:protein serine/threonine kinase activity"/>
    <property type="evidence" value="ECO:0007669"/>
    <property type="project" value="UniProtKB-KW"/>
</dbReference>
<evidence type="ECO:0000256" key="4">
    <source>
        <dbReference type="ARBA" id="ARBA00022741"/>
    </source>
</evidence>
<keyword evidence="13" id="KW-1185">Reference proteome</keyword>
<evidence type="ECO:0000256" key="2">
    <source>
        <dbReference type="ARBA" id="ARBA00022553"/>
    </source>
</evidence>
<evidence type="ECO:0000256" key="6">
    <source>
        <dbReference type="ARBA" id="ARBA00022840"/>
    </source>
</evidence>
<dbReference type="PROSITE" id="PS00107">
    <property type="entry name" value="PROTEIN_KINASE_ATP"/>
    <property type="match status" value="1"/>
</dbReference>
<dbReference type="InterPro" id="IPR017441">
    <property type="entry name" value="Protein_kinase_ATP_BS"/>
</dbReference>
<sequence length="549" mass="62913">MAPSEPQPQPQPEQEKEKEKEREKEQEQDQEEQPQQGQEETNTPTPNWDLLPAKGRLYIKIIEARNLWIAADKGRARPAARKPYCVVEFEKNEFVTREALQTIVLDSDAAALAMEEESKLYGTSSNFLLMWAYSDVSRPESEVTVTIWDRNEDSEEIFLGLLKILPPTVNNNRVYDHWFKLMPRQWKEMISGDIRIQLMYKSVESNALNAEDFSVLKLVGKGSFGKVVLVKKKNTGRVYAMKILTKKHIVARQEVAHTISERNVLIKAANSPFCVGMKFSFQSPDKLYLVTDYMNGGELFYHLQKVTVFTEEQAKFYACELICALDFLHREGIIYRDLKPENVLLDSNGHVALADFGLCKENMTLSSTTSTFCGTAAYLAPEILSSEGGYSMAVDWWSLGILFYEMTTGLPPFYSENTNVMYKKILHNQLLFPIGFSRDAEAFVRALLDRNPTTRLGSHPGGAEEIKRHIYFQSVDWPRLEKKQVMPPFKPQVESETDTTNFDEFFTNMPPDSLPNNSLPLSSTWQERFRDFTYEAEAMGSIQSIRLEE</sequence>
<feature type="region of interest" description="Disordered" evidence="8">
    <location>
        <begin position="1"/>
        <end position="49"/>
    </location>
</feature>
<dbReference type="FunFam" id="1.10.510.10:FF:000008">
    <property type="entry name" value="Non-specific serine/threonine protein kinase"/>
    <property type="match status" value="1"/>
</dbReference>